<protein>
    <recommendedName>
        <fullName evidence="1">[acyl-carrier-protein] S-malonyltransferase</fullName>
        <ecNumber evidence="1">2.3.1.39</ecNumber>
    </recommendedName>
</protein>
<dbReference type="GO" id="GO:0004314">
    <property type="term" value="F:[acyl-carrier-protein] S-malonyltransferase activity"/>
    <property type="evidence" value="ECO:0007669"/>
    <property type="project" value="UniProtKB-EC"/>
</dbReference>
<keyword evidence="2 6" id="KW-0808">Transferase</keyword>
<dbReference type="InterPro" id="IPR050858">
    <property type="entry name" value="Mal-CoA-ACP_Trans/PKS_FabD"/>
</dbReference>
<dbReference type="eggNOG" id="COG0331">
    <property type="taxonomic scope" value="Bacteria"/>
</dbReference>
<dbReference type="GO" id="GO:0005829">
    <property type="term" value="C:cytosol"/>
    <property type="evidence" value="ECO:0007669"/>
    <property type="project" value="TreeGrafter"/>
</dbReference>
<accession>S0FL56</accession>
<keyword evidence="7" id="KW-1185">Reference proteome</keyword>
<organism evidence="6 7">
    <name type="scientific">Ruminiclostridium cellobioparum subsp. termitidis CT1112</name>
    <dbReference type="NCBI Taxonomy" id="1195236"/>
    <lineage>
        <taxon>Bacteria</taxon>
        <taxon>Bacillati</taxon>
        <taxon>Bacillota</taxon>
        <taxon>Clostridia</taxon>
        <taxon>Eubacteriales</taxon>
        <taxon>Oscillospiraceae</taxon>
        <taxon>Ruminiclostridium</taxon>
    </lineage>
</organism>
<dbReference type="Pfam" id="PF00698">
    <property type="entry name" value="Acyl_transf_1"/>
    <property type="match status" value="1"/>
</dbReference>
<dbReference type="RefSeq" id="WP_004630725.1">
    <property type="nucleotide sequence ID" value="NZ_AORV01000070.1"/>
</dbReference>
<dbReference type="PANTHER" id="PTHR42681:SF1">
    <property type="entry name" value="MALONYL-COA-ACYL CARRIER PROTEIN TRANSACYLASE, MITOCHONDRIAL"/>
    <property type="match status" value="1"/>
</dbReference>
<evidence type="ECO:0000313" key="6">
    <source>
        <dbReference type="EMBL" id="EMS69238.1"/>
    </source>
</evidence>
<sequence>MAKFVFLFPGQGSQFVGMGKELYDEFLVVKRTFEEASDILGIDLKKICFDGTFIELNKTVNMFTSILTVSIACYRAFSEIASIIPFCGIGHSLGEYSALTCSGALNFDDALRILTKRAELADNITSSGIGAMTVVNRINSKIVENECKIINDSGRTVSIACYNSNNQVTISGDSEAVFVLEDKLIELGAQVTPLIMSAPFHCSLMRPAAEELRIELKKYKFNKFKWPVISNVYALPYMTPDDIIKNLVSQMANPVQWQASIDFANKNDKSCFIELGPQSILTSLIKDNTVDANAYSFGAYADRYSLLDMLKSNFQEDISDTYYNIQKCGKENIELIKMCLVEAISTRNRNFNLNEYQNGVIEAYEKIEEIQNFIEKNEGEATREQLNEAIRLLVIIFETKKVPISEQTERLNDIINKSGMQQLFNIDMFIREKPYHSLILLRN</sequence>
<dbReference type="SMART" id="SM00827">
    <property type="entry name" value="PKS_AT"/>
    <property type="match status" value="1"/>
</dbReference>
<dbReference type="InterPro" id="IPR004410">
    <property type="entry name" value="Malonyl_CoA-ACP_transAc_FabD"/>
</dbReference>
<evidence type="ECO:0000256" key="3">
    <source>
        <dbReference type="ARBA" id="ARBA00023315"/>
    </source>
</evidence>
<dbReference type="InterPro" id="IPR001227">
    <property type="entry name" value="Ac_transferase_dom_sf"/>
</dbReference>
<evidence type="ECO:0000313" key="7">
    <source>
        <dbReference type="Proteomes" id="UP000014155"/>
    </source>
</evidence>
<dbReference type="EC" id="2.3.1.39" evidence="1"/>
<dbReference type="AlphaFoldDB" id="S0FL56"/>
<dbReference type="InterPro" id="IPR014043">
    <property type="entry name" value="Acyl_transferase_dom"/>
</dbReference>
<reference evidence="6 7" key="1">
    <citation type="journal article" date="2013" name="Genome Announc.">
        <title>Draft Genome Sequence of the Cellulolytic, Mesophilic, Anaerobic Bacterium Clostridium termitidis Strain CT1112 (DSM 5398).</title>
        <authorList>
            <person name="Lal S."/>
            <person name="Ramachandran U."/>
            <person name="Zhang X."/>
            <person name="Munir R."/>
            <person name="Sparling R."/>
            <person name="Levin D.B."/>
        </authorList>
    </citation>
    <scope>NUCLEOTIDE SEQUENCE [LARGE SCALE GENOMIC DNA]</scope>
    <source>
        <strain evidence="6 7">CT1112</strain>
    </source>
</reference>
<evidence type="ECO:0000259" key="5">
    <source>
        <dbReference type="SMART" id="SM00827"/>
    </source>
</evidence>
<dbReference type="Gene3D" id="3.30.70.250">
    <property type="entry name" value="Malonyl-CoA ACP transacylase, ACP-binding"/>
    <property type="match status" value="1"/>
</dbReference>
<dbReference type="PANTHER" id="PTHR42681">
    <property type="entry name" value="MALONYL-COA-ACYL CARRIER PROTEIN TRANSACYLASE, MITOCHONDRIAL"/>
    <property type="match status" value="1"/>
</dbReference>
<dbReference type="InterPro" id="IPR016035">
    <property type="entry name" value="Acyl_Trfase/lysoPLipase"/>
</dbReference>
<dbReference type="Gene3D" id="3.40.366.10">
    <property type="entry name" value="Malonyl-Coenzyme A Acyl Carrier Protein, domain 2"/>
    <property type="match status" value="1"/>
</dbReference>
<evidence type="ECO:0000256" key="1">
    <source>
        <dbReference type="ARBA" id="ARBA00013258"/>
    </source>
</evidence>
<gene>
    <name evidence="6" type="ORF">CTER_5161</name>
</gene>
<proteinExistence type="predicted"/>
<comment type="caution">
    <text evidence="6">The sequence shown here is derived from an EMBL/GenBank/DDBJ whole genome shotgun (WGS) entry which is preliminary data.</text>
</comment>
<comment type="catalytic activity">
    <reaction evidence="4">
        <text>holo-[ACP] + malonyl-CoA = malonyl-[ACP] + CoA</text>
        <dbReference type="Rhea" id="RHEA:41792"/>
        <dbReference type="Rhea" id="RHEA-COMP:9623"/>
        <dbReference type="Rhea" id="RHEA-COMP:9685"/>
        <dbReference type="ChEBI" id="CHEBI:57287"/>
        <dbReference type="ChEBI" id="CHEBI:57384"/>
        <dbReference type="ChEBI" id="CHEBI:64479"/>
        <dbReference type="ChEBI" id="CHEBI:78449"/>
        <dbReference type="EC" id="2.3.1.39"/>
    </reaction>
</comment>
<dbReference type="SUPFAM" id="SSF52151">
    <property type="entry name" value="FabD/lysophospholipase-like"/>
    <property type="match status" value="1"/>
</dbReference>
<feature type="domain" description="Malonyl-CoA:ACP transacylase (MAT)" evidence="5">
    <location>
        <begin position="7"/>
        <end position="314"/>
    </location>
</feature>
<evidence type="ECO:0000256" key="2">
    <source>
        <dbReference type="ARBA" id="ARBA00022679"/>
    </source>
</evidence>
<dbReference type="InterPro" id="IPR016036">
    <property type="entry name" value="Malonyl_transacylase_ACP-bd"/>
</dbReference>
<dbReference type="PATRIC" id="fig|1195236.3.peg.5295"/>
<dbReference type="EMBL" id="AORV01000070">
    <property type="protein sequence ID" value="EMS69238.1"/>
    <property type="molecule type" value="Genomic_DNA"/>
</dbReference>
<dbReference type="NCBIfam" id="TIGR00128">
    <property type="entry name" value="fabD"/>
    <property type="match status" value="1"/>
</dbReference>
<keyword evidence="3 6" id="KW-0012">Acyltransferase</keyword>
<name>S0FL56_RUMCE</name>
<dbReference type="GO" id="GO:0006633">
    <property type="term" value="P:fatty acid biosynthetic process"/>
    <property type="evidence" value="ECO:0007669"/>
    <property type="project" value="TreeGrafter"/>
</dbReference>
<dbReference type="SUPFAM" id="SSF55048">
    <property type="entry name" value="Probable ACP-binding domain of malonyl-CoA ACP transacylase"/>
    <property type="match status" value="1"/>
</dbReference>
<dbReference type="Proteomes" id="UP000014155">
    <property type="component" value="Unassembled WGS sequence"/>
</dbReference>
<dbReference type="STRING" id="1195236.CTER_5161"/>
<evidence type="ECO:0000256" key="4">
    <source>
        <dbReference type="ARBA" id="ARBA00048462"/>
    </source>
</evidence>